<dbReference type="EMBL" id="CAJNIZ010019424">
    <property type="protein sequence ID" value="CAE7425947.1"/>
    <property type="molecule type" value="Genomic_DNA"/>
</dbReference>
<accession>A0A812R8J1</accession>
<keyword evidence="1" id="KW-0472">Membrane</keyword>
<dbReference type="AlphaFoldDB" id="A0A812R8J1"/>
<dbReference type="SUPFAM" id="SSF103473">
    <property type="entry name" value="MFS general substrate transporter"/>
    <property type="match status" value="1"/>
</dbReference>
<evidence type="ECO:0000313" key="3">
    <source>
        <dbReference type="Proteomes" id="UP000649617"/>
    </source>
</evidence>
<name>A0A812R8J1_SYMPI</name>
<comment type="caution">
    <text evidence="2">The sequence shown here is derived from an EMBL/GenBank/DDBJ whole genome shotgun (WGS) entry which is preliminary data.</text>
</comment>
<reference evidence="2" key="1">
    <citation type="submission" date="2021-02" db="EMBL/GenBank/DDBJ databases">
        <authorList>
            <person name="Dougan E. K."/>
            <person name="Rhodes N."/>
            <person name="Thang M."/>
            <person name="Chan C."/>
        </authorList>
    </citation>
    <scope>NUCLEOTIDE SEQUENCE</scope>
</reference>
<dbReference type="Proteomes" id="UP000649617">
    <property type="component" value="Unassembled WGS sequence"/>
</dbReference>
<dbReference type="InterPro" id="IPR036259">
    <property type="entry name" value="MFS_trans_sf"/>
</dbReference>
<protein>
    <recommendedName>
        <fullName evidence="4">Major facilitator superfamily (MFS) profile domain-containing protein</fullName>
    </recommendedName>
</protein>
<organism evidence="2 3">
    <name type="scientific">Symbiodinium pilosum</name>
    <name type="common">Dinoflagellate</name>
    <dbReference type="NCBI Taxonomy" id="2952"/>
    <lineage>
        <taxon>Eukaryota</taxon>
        <taxon>Sar</taxon>
        <taxon>Alveolata</taxon>
        <taxon>Dinophyceae</taxon>
        <taxon>Suessiales</taxon>
        <taxon>Symbiodiniaceae</taxon>
        <taxon>Symbiodinium</taxon>
    </lineage>
</organism>
<feature type="transmembrane region" description="Helical" evidence="1">
    <location>
        <begin position="90"/>
        <end position="107"/>
    </location>
</feature>
<keyword evidence="3" id="KW-1185">Reference proteome</keyword>
<feature type="transmembrane region" description="Helical" evidence="1">
    <location>
        <begin position="60"/>
        <end position="83"/>
    </location>
</feature>
<sequence>MGAFISMTAFAQSSWRPTIGLSGEVVICTFLYGFSLGPLFPGALLVAEEKLHPEPLSGRSAGFTVACAALGEMILPLLTGLCFDADATSFAFVQLAICCGSLFFFASV</sequence>
<evidence type="ECO:0000313" key="2">
    <source>
        <dbReference type="EMBL" id="CAE7425947.1"/>
    </source>
</evidence>
<feature type="transmembrane region" description="Helical" evidence="1">
    <location>
        <begin position="21"/>
        <end position="40"/>
    </location>
</feature>
<evidence type="ECO:0008006" key="4">
    <source>
        <dbReference type="Google" id="ProtNLM"/>
    </source>
</evidence>
<dbReference type="OrthoDB" id="413079at2759"/>
<keyword evidence="1" id="KW-1133">Transmembrane helix</keyword>
<evidence type="ECO:0000256" key="1">
    <source>
        <dbReference type="SAM" id="Phobius"/>
    </source>
</evidence>
<gene>
    <name evidence="2" type="ORF">SPIL2461_LOCUS10437</name>
</gene>
<keyword evidence="1" id="KW-0812">Transmembrane</keyword>
<proteinExistence type="predicted"/>